<dbReference type="EMBL" id="LAZR01028959">
    <property type="protein sequence ID" value="KKL60993.1"/>
    <property type="molecule type" value="Genomic_DNA"/>
</dbReference>
<comment type="caution">
    <text evidence="1">The sequence shown here is derived from an EMBL/GenBank/DDBJ whole genome shotgun (WGS) entry which is preliminary data.</text>
</comment>
<protein>
    <submittedName>
        <fullName evidence="1">Uncharacterized protein</fullName>
    </submittedName>
</protein>
<accession>A0A0F9DH15</accession>
<evidence type="ECO:0000313" key="1">
    <source>
        <dbReference type="EMBL" id="KKL60993.1"/>
    </source>
</evidence>
<sequence length="178" mass="19081">MKKNITPIIVSVVLMILVLCLILPFIPPAHAVVRTYDRDVRSISMTSTLAGTTDQLFTVTGGRIEIISLFGECTLDAGSPGNTLIQLDSATDPNYDRDFSTTVDIGALGIGDVVRFSNAIDEGILRLTSNEGAGQSLSWFCSPGEIELNTASGTTGTIIWYMSYRKLESGALVTVSEN</sequence>
<organism evidence="1">
    <name type="scientific">marine sediment metagenome</name>
    <dbReference type="NCBI Taxonomy" id="412755"/>
    <lineage>
        <taxon>unclassified sequences</taxon>
        <taxon>metagenomes</taxon>
        <taxon>ecological metagenomes</taxon>
    </lineage>
</organism>
<gene>
    <name evidence="1" type="ORF">LCGC14_2199790</name>
</gene>
<dbReference type="AlphaFoldDB" id="A0A0F9DH15"/>
<reference evidence="1" key="1">
    <citation type="journal article" date="2015" name="Nature">
        <title>Complex archaea that bridge the gap between prokaryotes and eukaryotes.</title>
        <authorList>
            <person name="Spang A."/>
            <person name="Saw J.H."/>
            <person name="Jorgensen S.L."/>
            <person name="Zaremba-Niedzwiedzka K."/>
            <person name="Martijn J."/>
            <person name="Lind A.E."/>
            <person name="van Eijk R."/>
            <person name="Schleper C."/>
            <person name="Guy L."/>
            <person name="Ettema T.J."/>
        </authorList>
    </citation>
    <scope>NUCLEOTIDE SEQUENCE</scope>
</reference>
<proteinExistence type="predicted"/>
<name>A0A0F9DH15_9ZZZZ</name>